<proteinExistence type="inferred from homology"/>
<dbReference type="Proteomes" id="UP001290861">
    <property type="component" value="Unassembled WGS sequence"/>
</dbReference>
<feature type="binding site" evidence="11">
    <location>
        <position position="41"/>
    </location>
    <ligand>
        <name>L-glutamate</name>
        <dbReference type="ChEBI" id="CHEBI:29985"/>
    </ligand>
</feature>
<keyword evidence="3 11" id="KW-0032">Aminotransferase</keyword>
<feature type="domain" description="Aminotransferase class V" evidence="13">
    <location>
        <begin position="4"/>
        <end position="345"/>
    </location>
</feature>
<evidence type="ECO:0000256" key="12">
    <source>
        <dbReference type="RuleBase" id="RU004505"/>
    </source>
</evidence>
<dbReference type="InterPro" id="IPR015421">
    <property type="entry name" value="PyrdxlP-dep_Trfase_major"/>
</dbReference>
<organism evidence="14 15">
    <name type="scientific">Pontiella agarivorans</name>
    <dbReference type="NCBI Taxonomy" id="3038953"/>
    <lineage>
        <taxon>Bacteria</taxon>
        <taxon>Pseudomonadati</taxon>
        <taxon>Kiritimatiellota</taxon>
        <taxon>Kiritimatiellia</taxon>
        <taxon>Kiritimatiellales</taxon>
        <taxon>Pontiellaceae</taxon>
        <taxon>Pontiella</taxon>
    </lineage>
</organism>
<feature type="modified residue" description="N6-(pyridoxal phosphate)lysine" evidence="11">
    <location>
        <position position="193"/>
    </location>
</feature>
<comment type="subunit">
    <text evidence="11">Homodimer.</text>
</comment>
<comment type="pathway">
    <text evidence="1 11 12">Amino-acid biosynthesis; L-serine biosynthesis; L-serine from 3-phospho-D-glycerate: step 2/3.</text>
</comment>
<dbReference type="PIRSF" id="PIRSF000525">
    <property type="entry name" value="SerC"/>
    <property type="match status" value="1"/>
</dbReference>
<evidence type="ECO:0000259" key="13">
    <source>
        <dbReference type="Pfam" id="PF00266"/>
    </source>
</evidence>
<dbReference type="InterPro" id="IPR015422">
    <property type="entry name" value="PyrdxlP-dep_Trfase_small"/>
</dbReference>
<comment type="subcellular location">
    <subcellularLocation>
        <location evidence="11">Cytoplasm</location>
    </subcellularLocation>
</comment>
<comment type="function">
    <text evidence="11">Catalyzes the reversible conversion of 3-phosphohydroxypyruvate to phosphoserine and of 3-hydroxy-2-oxo-4-phosphonooxybutanoate to phosphohydroxythreonine.</text>
</comment>
<comment type="caution">
    <text evidence="11">Lacks conserved residue(s) required for the propagation of feature annotation.</text>
</comment>
<feature type="binding site" evidence="11">
    <location>
        <position position="101"/>
    </location>
    <ligand>
        <name>pyridoxal 5'-phosphate</name>
        <dbReference type="ChEBI" id="CHEBI:597326"/>
    </ligand>
</feature>
<keyword evidence="5 11" id="KW-0808">Transferase</keyword>
<evidence type="ECO:0000256" key="11">
    <source>
        <dbReference type="HAMAP-Rule" id="MF_00160"/>
    </source>
</evidence>
<evidence type="ECO:0000313" key="15">
    <source>
        <dbReference type="Proteomes" id="UP001290861"/>
    </source>
</evidence>
<dbReference type="InterPro" id="IPR022278">
    <property type="entry name" value="Pser_aminoTfrase"/>
</dbReference>
<gene>
    <name evidence="11 14" type="primary">serC</name>
    <name evidence="14" type="ORF">P9H32_11040</name>
</gene>
<dbReference type="NCBIfam" id="NF003764">
    <property type="entry name" value="PRK05355.1"/>
    <property type="match status" value="1"/>
</dbReference>
<dbReference type="Gene3D" id="3.90.1150.10">
    <property type="entry name" value="Aspartate Aminotransferase, domain 1"/>
    <property type="match status" value="1"/>
</dbReference>
<sequence length="357" mass="39265">MRAYNFSAGPAILPEEVLKEAAAELVDYQGTGMSIMEMSHRGKEYSAIHDECIANIKELLNIPEGYSVLFMTGGASTQFPLIPMNLLGEGETADYTNSGAWAAKAIKEAKMLGKVNIAADCGKEIPTRVPTADELKLTDGAAYLHITSNETISGAQWKEFPEHDCLIADMSSDILSRPLDVSKFGLIYAGSQKNLAPAGITLVIIKDELAEKCPETVPTIMRYKTHIENNSLYNTVPTFPVYILCLVTRWLKANGGLEGMQKINEAKAAKLYDLFDSSDFYKGTAVKEFRSTMNVTWRLPTEELEAQFIKEAAEKNLKTLKGHRSVGGIRASIYNAFPTEGVDALVAFMKEFEAKHS</sequence>
<keyword evidence="7 11" id="KW-0664">Pyridoxine biosynthesis</keyword>
<keyword evidence="6 11" id="KW-0663">Pyridoxal phosphate</keyword>
<protein>
    <recommendedName>
        <fullName evidence="11">Phosphoserine aminotransferase</fullName>
        <ecNumber evidence="11">2.6.1.52</ecNumber>
    </recommendedName>
    <alternativeName>
        <fullName evidence="11">Phosphohydroxythreonine aminotransferase</fullName>
        <shortName evidence="11">PSAT</shortName>
    </alternativeName>
</protein>
<comment type="caution">
    <text evidence="14">The sequence shown here is derived from an EMBL/GenBank/DDBJ whole genome shotgun (WGS) entry which is preliminary data.</text>
</comment>
<evidence type="ECO:0000256" key="5">
    <source>
        <dbReference type="ARBA" id="ARBA00022679"/>
    </source>
</evidence>
<comment type="catalytic activity">
    <reaction evidence="9 11">
        <text>4-(phosphooxy)-L-threonine + 2-oxoglutarate = (R)-3-hydroxy-2-oxo-4-phosphooxybutanoate + L-glutamate</text>
        <dbReference type="Rhea" id="RHEA:16573"/>
        <dbReference type="ChEBI" id="CHEBI:16810"/>
        <dbReference type="ChEBI" id="CHEBI:29985"/>
        <dbReference type="ChEBI" id="CHEBI:58452"/>
        <dbReference type="ChEBI" id="CHEBI:58538"/>
        <dbReference type="EC" id="2.6.1.52"/>
    </reaction>
</comment>
<dbReference type="PANTHER" id="PTHR43247">
    <property type="entry name" value="PHOSPHOSERINE AMINOTRANSFERASE"/>
    <property type="match status" value="1"/>
</dbReference>
<dbReference type="RefSeq" id="WP_322608946.1">
    <property type="nucleotide sequence ID" value="NZ_JARVCO010000010.1"/>
</dbReference>
<keyword evidence="11" id="KW-0963">Cytoplasm</keyword>
<dbReference type="HAMAP" id="MF_00160">
    <property type="entry name" value="SerC_aminotrans_5"/>
    <property type="match status" value="1"/>
</dbReference>
<evidence type="ECO:0000256" key="4">
    <source>
        <dbReference type="ARBA" id="ARBA00022605"/>
    </source>
</evidence>
<evidence type="ECO:0000256" key="1">
    <source>
        <dbReference type="ARBA" id="ARBA00005099"/>
    </source>
</evidence>
<reference evidence="14 15" key="1">
    <citation type="journal article" date="2024" name="Appl. Environ. Microbiol.">
        <title>Pontiella agarivorans sp. nov., a novel marine anaerobic bacterium capable of degrading macroalgal polysaccharides and fixing nitrogen.</title>
        <authorList>
            <person name="Liu N."/>
            <person name="Kivenson V."/>
            <person name="Peng X."/>
            <person name="Cui Z."/>
            <person name="Lankiewicz T.S."/>
            <person name="Gosselin K.M."/>
            <person name="English C.J."/>
            <person name="Blair E.M."/>
            <person name="O'Malley M.A."/>
            <person name="Valentine D.L."/>
        </authorList>
    </citation>
    <scope>NUCLEOTIDE SEQUENCE [LARGE SCALE GENOMIC DNA]</scope>
    <source>
        <strain evidence="14 15">NLcol2</strain>
    </source>
</reference>
<feature type="binding site" evidence="11">
    <location>
        <position position="169"/>
    </location>
    <ligand>
        <name>pyridoxal 5'-phosphate</name>
        <dbReference type="ChEBI" id="CHEBI:597326"/>
    </ligand>
</feature>
<evidence type="ECO:0000256" key="6">
    <source>
        <dbReference type="ARBA" id="ARBA00022898"/>
    </source>
</evidence>
<dbReference type="NCBIfam" id="TIGR01364">
    <property type="entry name" value="serC_1"/>
    <property type="match status" value="1"/>
</dbReference>
<dbReference type="Pfam" id="PF00266">
    <property type="entry name" value="Aminotran_5"/>
    <property type="match status" value="1"/>
</dbReference>
<accession>A0ABU5MYA9</accession>
<comment type="pathway">
    <text evidence="11">Cofactor biosynthesis; pyridoxine 5'-phosphate biosynthesis; pyridoxine 5'-phosphate from D-erythrose 4-phosphate: step 3/5.</text>
</comment>
<dbReference type="Gene3D" id="3.40.640.10">
    <property type="entry name" value="Type I PLP-dependent aspartate aminotransferase-like (Major domain)"/>
    <property type="match status" value="1"/>
</dbReference>
<evidence type="ECO:0000256" key="2">
    <source>
        <dbReference type="ARBA" id="ARBA00006904"/>
    </source>
</evidence>
<dbReference type="GO" id="GO:0004648">
    <property type="term" value="F:O-phospho-L-serine:2-oxoglutarate aminotransferase activity"/>
    <property type="evidence" value="ECO:0007669"/>
    <property type="project" value="UniProtKB-EC"/>
</dbReference>
<feature type="binding site" evidence="11">
    <location>
        <position position="192"/>
    </location>
    <ligand>
        <name>pyridoxal 5'-phosphate</name>
        <dbReference type="ChEBI" id="CHEBI:597326"/>
    </ligand>
</feature>
<comment type="similarity">
    <text evidence="2 11">Belongs to the class-V pyridoxal-phosphate-dependent aminotransferase family. SerC subfamily.</text>
</comment>
<feature type="binding site" evidence="11">
    <location>
        <begin position="75"/>
        <end position="76"/>
    </location>
    <ligand>
        <name>pyridoxal 5'-phosphate</name>
        <dbReference type="ChEBI" id="CHEBI:597326"/>
    </ligand>
</feature>
<dbReference type="PANTHER" id="PTHR43247:SF1">
    <property type="entry name" value="PHOSPHOSERINE AMINOTRANSFERASE"/>
    <property type="match status" value="1"/>
</dbReference>
<evidence type="ECO:0000256" key="7">
    <source>
        <dbReference type="ARBA" id="ARBA00023096"/>
    </source>
</evidence>
<dbReference type="PROSITE" id="PS00595">
    <property type="entry name" value="AA_TRANSFER_CLASS_5"/>
    <property type="match status" value="1"/>
</dbReference>
<evidence type="ECO:0000256" key="8">
    <source>
        <dbReference type="ARBA" id="ARBA00023299"/>
    </source>
</evidence>
<evidence type="ECO:0000256" key="10">
    <source>
        <dbReference type="ARBA" id="ARBA00049007"/>
    </source>
</evidence>
<feature type="binding site" evidence="11">
    <location>
        <position position="151"/>
    </location>
    <ligand>
        <name>pyridoxal 5'-phosphate</name>
        <dbReference type="ChEBI" id="CHEBI:597326"/>
    </ligand>
</feature>
<dbReference type="InterPro" id="IPR000192">
    <property type="entry name" value="Aminotrans_V_dom"/>
</dbReference>
<name>A0ABU5MYA9_9BACT</name>
<dbReference type="InterPro" id="IPR020578">
    <property type="entry name" value="Aminotrans_V_PyrdxlP_BS"/>
</dbReference>
<keyword evidence="15" id="KW-1185">Reference proteome</keyword>
<dbReference type="InterPro" id="IPR015424">
    <property type="entry name" value="PyrdxlP-dep_Trfase"/>
</dbReference>
<feature type="binding site" evidence="11">
    <location>
        <begin position="234"/>
        <end position="235"/>
    </location>
    <ligand>
        <name>pyridoxal 5'-phosphate</name>
        <dbReference type="ChEBI" id="CHEBI:597326"/>
    </ligand>
</feature>
<dbReference type="EC" id="2.6.1.52" evidence="11"/>
<keyword evidence="4 11" id="KW-0028">Amino-acid biosynthesis</keyword>
<comment type="cofactor">
    <cofactor evidence="11">
        <name>pyridoxal 5'-phosphate</name>
        <dbReference type="ChEBI" id="CHEBI:597326"/>
    </cofactor>
    <text evidence="11">Binds 1 pyridoxal phosphate per subunit.</text>
</comment>
<dbReference type="SUPFAM" id="SSF53383">
    <property type="entry name" value="PLP-dependent transferases"/>
    <property type="match status" value="1"/>
</dbReference>
<keyword evidence="8 11" id="KW-0718">Serine biosynthesis</keyword>
<evidence type="ECO:0000256" key="3">
    <source>
        <dbReference type="ARBA" id="ARBA00022576"/>
    </source>
</evidence>
<dbReference type="EMBL" id="JARVCO010000010">
    <property type="protein sequence ID" value="MDZ8119158.1"/>
    <property type="molecule type" value="Genomic_DNA"/>
</dbReference>
<comment type="catalytic activity">
    <reaction evidence="10 11 12">
        <text>O-phospho-L-serine + 2-oxoglutarate = 3-phosphooxypyruvate + L-glutamate</text>
        <dbReference type="Rhea" id="RHEA:14329"/>
        <dbReference type="ChEBI" id="CHEBI:16810"/>
        <dbReference type="ChEBI" id="CHEBI:18110"/>
        <dbReference type="ChEBI" id="CHEBI:29985"/>
        <dbReference type="ChEBI" id="CHEBI:57524"/>
        <dbReference type="EC" id="2.6.1.52"/>
    </reaction>
</comment>
<evidence type="ECO:0000256" key="9">
    <source>
        <dbReference type="ARBA" id="ARBA00047630"/>
    </source>
</evidence>
<evidence type="ECO:0000313" key="14">
    <source>
        <dbReference type="EMBL" id="MDZ8119158.1"/>
    </source>
</evidence>